<keyword evidence="2" id="KW-0597">Phosphoprotein</keyword>
<dbReference type="GO" id="GO:0005634">
    <property type="term" value="C:nucleus"/>
    <property type="evidence" value="ECO:0007669"/>
    <property type="project" value="TreeGrafter"/>
</dbReference>
<reference evidence="6" key="2">
    <citation type="submission" date="2016-11" db="UniProtKB">
        <authorList>
            <consortium name="WormBaseParasite"/>
        </authorList>
    </citation>
    <scope>IDENTIFICATION</scope>
</reference>
<dbReference type="InterPro" id="IPR002087">
    <property type="entry name" value="Anti_prolifrtn"/>
</dbReference>
<dbReference type="SUPFAM" id="SSF160696">
    <property type="entry name" value="BTG domain-like"/>
    <property type="match status" value="1"/>
</dbReference>
<comment type="similarity">
    <text evidence="1">Belongs to the BTG family.</text>
</comment>
<organism evidence="5 6">
    <name type="scientific">Loa loa</name>
    <name type="common">Eye worm</name>
    <name type="synonym">Filaria loa</name>
    <dbReference type="NCBI Taxonomy" id="7209"/>
    <lineage>
        <taxon>Eukaryota</taxon>
        <taxon>Metazoa</taxon>
        <taxon>Ecdysozoa</taxon>
        <taxon>Nematoda</taxon>
        <taxon>Chromadorea</taxon>
        <taxon>Rhabditida</taxon>
        <taxon>Spirurina</taxon>
        <taxon>Spiruromorpha</taxon>
        <taxon>Filarioidea</taxon>
        <taxon>Onchocercidae</taxon>
        <taxon>Loa</taxon>
    </lineage>
</organism>
<feature type="compositionally biased region" description="Polar residues" evidence="3">
    <location>
        <begin position="502"/>
        <end position="513"/>
    </location>
</feature>
<evidence type="ECO:0000259" key="4">
    <source>
        <dbReference type="SMART" id="SM00099"/>
    </source>
</evidence>
<proteinExistence type="inferred from homology"/>
<dbReference type="InterPro" id="IPR036054">
    <property type="entry name" value="BTG-like_sf"/>
</dbReference>
<dbReference type="Gene3D" id="3.90.640.90">
    <property type="entry name" value="Anti-proliferative protein, N-terminal domain"/>
    <property type="match status" value="1"/>
</dbReference>
<accession>A0A1I7VHJ6</accession>
<feature type="compositionally biased region" description="Low complexity" evidence="3">
    <location>
        <begin position="669"/>
        <end position="684"/>
    </location>
</feature>
<dbReference type="Proteomes" id="UP000095285">
    <property type="component" value="Unassembled WGS sequence"/>
</dbReference>
<name>A0A1I7VHJ6_LOALO</name>
<evidence type="ECO:0000256" key="3">
    <source>
        <dbReference type="SAM" id="MobiDB-lite"/>
    </source>
</evidence>
<dbReference type="STRING" id="7209.A0A1I7VHJ6"/>
<evidence type="ECO:0000313" key="6">
    <source>
        <dbReference type="WBParaSite" id="EN70_2604"/>
    </source>
</evidence>
<dbReference type="InterPro" id="IPR015676">
    <property type="entry name" value="Tob1/2"/>
</dbReference>
<dbReference type="Pfam" id="PF07742">
    <property type="entry name" value="BTG"/>
    <property type="match status" value="1"/>
</dbReference>
<feature type="domain" description="Anti-proliferative protein" evidence="4">
    <location>
        <begin position="1"/>
        <end position="108"/>
    </location>
</feature>
<feature type="region of interest" description="Disordered" evidence="3">
    <location>
        <begin position="502"/>
        <end position="521"/>
    </location>
</feature>
<evidence type="ECO:0000313" key="5">
    <source>
        <dbReference type="Proteomes" id="UP000095285"/>
    </source>
</evidence>
<keyword evidence="5" id="KW-1185">Reference proteome</keyword>
<evidence type="ECO:0000256" key="2">
    <source>
        <dbReference type="ARBA" id="ARBA00022553"/>
    </source>
</evidence>
<dbReference type="GO" id="GO:0003714">
    <property type="term" value="F:transcription corepressor activity"/>
    <property type="evidence" value="ECO:0007669"/>
    <property type="project" value="TreeGrafter"/>
</dbReference>
<dbReference type="PANTHER" id="PTHR17537:SF5">
    <property type="entry name" value="TRANSDUCER OF ERBB2, ISOFORM A"/>
    <property type="match status" value="1"/>
</dbReference>
<feature type="region of interest" description="Disordered" evidence="3">
    <location>
        <begin position="669"/>
        <end position="713"/>
    </location>
</feature>
<dbReference type="GO" id="GO:0005737">
    <property type="term" value="C:cytoplasm"/>
    <property type="evidence" value="ECO:0007669"/>
    <property type="project" value="TreeGrafter"/>
</dbReference>
<dbReference type="AlphaFoldDB" id="A0A1I7VHJ6"/>
<dbReference type="PANTHER" id="PTHR17537">
    <property type="entry name" value="TRANSDUCER OF ERBB2 TOB"/>
    <property type="match status" value="1"/>
</dbReference>
<dbReference type="WBParaSite" id="EN70_2604">
    <property type="protein sequence ID" value="EN70_2604"/>
    <property type="gene ID" value="EN70_2604"/>
</dbReference>
<reference evidence="5" key="1">
    <citation type="submission" date="2012-04" db="EMBL/GenBank/DDBJ databases">
        <title>The Genome Sequence of Loa loa.</title>
        <authorList>
            <consortium name="The Broad Institute Genome Sequencing Platform"/>
            <consortium name="Broad Institute Genome Sequencing Center for Infectious Disease"/>
            <person name="Nutman T.B."/>
            <person name="Fink D.L."/>
            <person name="Russ C."/>
            <person name="Young S."/>
            <person name="Zeng Q."/>
            <person name="Gargeya S."/>
            <person name="Alvarado L."/>
            <person name="Berlin A."/>
            <person name="Chapman S.B."/>
            <person name="Chen Z."/>
            <person name="Freedman E."/>
            <person name="Gellesch M."/>
            <person name="Goldberg J."/>
            <person name="Griggs A."/>
            <person name="Gujja S."/>
            <person name="Heilman E.R."/>
            <person name="Heiman D."/>
            <person name="Howarth C."/>
            <person name="Mehta T."/>
            <person name="Neiman D."/>
            <person name="Pearson M."/>
            <person name="Roberts A."/>
            <person name="Saif S."/>
            <person name="Shea T."/>
            <person name="Shenoy N."/>
            <person name="Sisk P."/>
            <person name="Stolte C."/>
            <person name="Sykes S."/>
            <person name="White J."/>
            <person name="Yandava C."/>
            <person name="Haas B."/>
            <person name="Henn M.R."/>
            <person name="Nusbaum C."/>
            <person name="Birren B."/>
        </authorList>
    </citation>
    <scope>NUCLEOTIDE SEQUENCE [LARGE SCALE GENOMIC DNA]</scope>
</reference>
<dbReference type="SMART" id="SM00099">
    <property type="entry name" value="btg1"/>
    <property type="match status" value="1"/>
</dbReference>
<protein>
    <submittedName>
        <fullName evidence="6">Anti_prolifrtn domain-containing protein</fullName>
    </submittedName>
</protein>
<sequence>MYTEIKELINFLAVFMHHRIARRRISLCMESFANHLATRFHDNWRPDEPKHAQAERILAIKTRGGMDEMFIAVAASVGINGDDLYASFPTTIFIYCNPGEVTCRISDYPSIVIIWRGDVDADKFYIPTPIGAAKYYDGNSHNIQNTVLNAYVKQESMLRPAGHAKKRDVKPERCIPLTLVSSAEIDAYDLLATGFIDINEVPPVLFRYKRANSKQFTVRSFAATRFGSHRPRPDHKAMRRIQHAAAYLAITNANAIQQANVPLLENFPVNFQFAMGPEGGNVNTHIMGHQYGVVMPFPPQNFPDVINNSNPTLSGADFRNPSSVTYINPNQSNQIFGTAANQSPNIVPNRNCNSSNQFTANLPPTPTNDSPHYFIPFNCVVPEDDANAHDGNVGFPVYDEFDNPELNWCYTAPVHNNGFGNEYEIWKPLPTLTLNNGNSTEQIFVNNYLFDSPMLPAPMGGSEVDQPNVQQTFQDTYDADMNDLQYSFSNFSFLDVSPQTTPTQASPQVFTPQASPPRMFSPQVSTQQVFPSQVSTQQVFPPQASTQQVISPQVSPQQIFSPQVPLSPVHQSQMFPPQQMLPQHMLPSQMLQSQAMPPHAMSSRTMSPHAMPPHAMPPHAMPPHAMPPHAMPPHAMPPHAILPQAMPPHAMPPQAFQPQRQVLSPQMMPSRMSMPQRMPLQFPQPQFPRPQTSKASKKTSPWKKNFPPNRKND</sequence>
<evidence type="ECO:0000256" key="1">
    <source>
        <dbReference type="ARBA" id="ARBA00007989"/>
    </source>
</evidence>